<keyword evidence="2" id="KW-0472">Membrane</keyword>
<keyword evidence="2" id="KW-0812">Transmembrane</keyword>
<dbReference type="RefSeq" id="WP_231975265.1">
    <property type="nucleotide sequence ID" value="NZ_LT629780.1"/>
</dbReference>
<accession>A0A1H2EI98</accession>
<name>A0A1H2EI98_9GAMM</name>
<evidence type="ECO:0000256" key="1">
    <source>
        <dbReference type="SAM" id="Coils"/>
    </source>
</evidence>
<keyword evidence="4" id="KW-1185">Reference proteome</keyword>
<feature type="coiled-coil region" evidence="1">
    <location>
        <begin position="54"/>
        <end position="118"/>
    </location>
</feature>
<evidence type="ECO:0000313" key="4">
    <source>
        <dbReference type="Proteomes" id="UP000243063"/>
    </source>
</evidence>
<dbReference type="Pfam" id="PF05137">
    <property type="entry name" value="PilN"/>
    <property type="match status" value="1"/>
</dbReference>
<evidence type="ECO:0000256" key="2">
    <source>
        <dbReference type="SAM" id="Phobius"/>
    </source>
</evidence>
<evidence type="ECO:0000313" key="3">
    <source>
        <dbReference type="EMBL" id="SDT94866.1"/>
    </source>
</evidence>
<feature type="transmembrane region" description="Helical" evidence="2">
    <location>
        <begin position="32"/>
        <end position="52"/>
    </location>
</feature>
<dbReference type="EMBL" id="LT629780">
    <property type="protein sequence ID" value="SDT94866.1"/>
    <property type="molecule type" value="Genomic_DNA"/>
</dbReference>
<sequence>MSAQHSAAKLQNLNLYQPQRAARDGRPQRWQMLLGAALLVLAVAADGVWSYWRLARMQEQAAAAAQAAGQAEEALAEAQRSFREPQPDPRLPQRLAALEASNRQLLQLTEHLQMLLRERSTGFSPALDALAERHVRGVWLNTIRIEQGGGQLLLEGFGQTPALLPGYLDSLGRSPAFAGRQFARFDLDRDEAGTLRFRLSSSATDDDEEQQ</sequence>
<protein>
    <submittedName>
        <fullName evidence="3">Fimbrial assembly protein (PilN)</fullName>
    </submittedName>
</protein>
<organism evidence="3 4">
    <name type="scientific">Geopseudomonas guangdongensis</name>
    <dbReference type="NCBI Taxonomy" id="1245526"/>
    <lineage>
        <taxon>Bacteria</taxon>
        <taxon>Pseudomonadati</taxon>
        <taxon>Pseudomonadota</taxon>
        <taxon>Gammaproteobacteria</taxon>
        <taxon>Pseudomonadales</taxon>
        <taxon>Pseudomonadaceae</taxon>
        <taxon>Geopseudomonas</taxon>
    </lineage>
</organism>
<dbReference type="STRING" id="1245526.SAMN05216580_0622"/>
<reference evidence="4" key="1">
    <citation type="submission" date="2016-10" db="EMBL/GenBank/DDBJ databases">
        <authorList>
            <person name="Varghese N."/>
            <person name="Submissions S."/>
        </authorList>
    </citation>
    <scope>NUCLEOTIDE SEQUENCE [LARGE SCALE GENOMIC DNA]</scope>
    <source>
        <strain evidence="4">CCTCC 2012022</strain>
    </source>
</reference>
<proteinExistence type="predicted"/>
<keyword evidence="1" id="KW-0175">Coiled coil</keyword>
<dbReference type="InterPro" id="IPR007813">
    <property type="entry name" value="PilN"/>
</dbReference>
<dbReference type="Proteomes" id="UP000243063">
    <property type="component" value="Chromosome I"/>
</dbReference>
<gene>
    <name evidence="3" type="ORF">SAMN05216580_0622</name>
</gene>
<dbReference type="AlphaFoldDB" id="A0A1H2EI98"/>
<keyword evidence="2" id="KW-1133">Transmembrane helix</keyword>